<dbReference type="EMBL" id="LWGR01000003">
    <property type="protein sequence ID" value="KZM75503.1"/>
    <property type="molecule type" value="Genomic_DNA"/>
</dbReference>
<reference evidence="2 5" key="2">
    <citation type="submission" date="2017-10" db="EMBL/GenBank/DDBJ databases">
        <title>Comparative genomics between pathogenic Norcardia.</title>
        <authorList>
            <person name="Zeng L."/>
        </authorList>
    </citation>
    <scope>NUCLEOTIDE SEQUENCE [LARGE SCALE GENOMIC DNA]</scope>
    <source>
        <strain evidence="2 5">NC_YFY_NT001</strain>
    </source>
</reference>
<keyword evidence="4" id="KW-1185">Reference proteome</keyword>
<proteinExistence type="predicted"/>
<evidence type="ECO:0000313" key="5">
    <source>
        <dbReference type="Proteomes" id="UP000221961"/>
    </source>
</evidence>
<feature type="compositionally biased region" description="Basic and acidic residues" evidence="1">
    <location>
        <begin position="1"/>
        <end position="42"/>
    </location>
</feature>
<dbReference type="Proteomes" id="UP000221961">
    <property type="component" value="Chromosome"/>
</dbReference>
<dbReference type="STRING" id="455432.AWN90_19175"/>
<dbReference type="KEGG" id="ntp:CRH09_31060"/>
<dbReference type="Proteomes" id="UP000076512">
    <property type="component" value="Unassembled WGS sequence"/>
</dbReference>
<reference evidence="3 4" key="1">
    <citation type="submission" date="2016-04" db="EMBL/GenBank/DDBJ databases">
        <authorList>
            <person name="Evans L.H."/>
            <person name="Alamgir A."/>
            <person name="Owens N."/>
            <person name="Weber N.D."/>
            <person name="Virtaneva K."/>
            <person name="Barbian K."/>
            <person name="Babar A."/>
            <person name="Rosenke K."/>
        </authorList>
    </citation>
    <scope>NUCLEOTIDE SEQUENCE [LARGE SCALE GENOMIC DNA]</scope>
    <source>
        <strain evidence="3 4">IFM 0406</strain>
    </source>
</reference>
<feature type="region of interest" description="Disordered" evidence="1">
    <location>
        <begin position="1"/>
        <end position="100"/>
    </location>
</feature>
<sequence length="138" mass="15273">MTDKHRGSSTKGDPDHFGMVMRGEREARGWSRKTLHDEHDGPSEMTQYGVEIVRKKRPKKPTYDGYDRAFGWPPGTAAGIFHGDPPPRKNEPATGGGEDDVRQAIAFRLSGYSPAELGQVLDLLKIVEGMRKPTPEGD</sequence>
<protein>
    <submittedName>
        <fullName evidence="3">Uncharacterized protein</fullName>
    </submittedName>
</protein>
<dbReference type="EMBL" id="CP023778">
    <property type="protein sequence ID" value="ATL69962.1"/>
    <property type="molecule type" value="Genomic_DNA"/>
</dbReference>
<organism evidence="3 4">
    <name type="scientific">Nocardia terpenica</name>
    <dbReference type="NCBI Taxonomy" id="455432"/>
    <lineage>
        <taxon>Bacteria</taxon>
        <taxon>Bacillati</taxon>
        <taxon>Actinomycetota</taxon>
        <taxon>Actinomycetes</taxon>
        <taxon>Mycobacteriales</taxon>
        <taxon>Nocardiaceae</taxon>
        <taxon>Nocardia</taxon>
    </lineage>
</organism>
<evidence type="ECO:0000313" key="2">
    <source>
        <dbReference type="EMBL" id="ATL69962.1"/>
    </source>
</evidence>
<dbReference type="GeneID" id="88361722"/>
<evidence type="ECO:0000313" key="3">
    <source>
        <dbReference type="EMBL" id="KZM75503.1"/>
    </source>
</evidence>
<dbReference type="RefSeq" id="WP_067583001.1">
    <property type="nucleotide sequence ID" value="NZ_CP023778.1"/>
</dbReference>
<dbReference type="OrthoDB" id="3392420at2"/>
<gene>
    <name evidence="3" type="ORF">AWN90_19175</name>
    <name evidence="2" type="ORF">CRH09_31060</name>
</gene>
<dbReference type="AlphaFoldDB" id="A0A164PFM3"/>
<evidence type="ECO:0000313" key="4">
    <source>
        <dbReference type="Proteomes" id="UP000076512"/>
    </source>
</evidence>
<name>A0A164PFM3_9NOCA</name>
<evidence type="ECO:0000256" key="1">
    <source>
        <dbReference type="SAM" id="MobiDB-lite"/>
    </source>
</evidence>
<accession>A0A164PFM3</accession>